<comment type="caution">
    <text evidence="3">The sequence shown here is derived from an EMBL/GenBank/DDBJ whole genome shotgun (WGS) entry which is preliminary data.</text>
</comment>
<dbReference type="Pfam" id="PF03401">
    <property type="entry name" value="TctC"/>
    <property type="match status" value="1"/>
</dbReference>
<name>A0ABS1CZG9_9PROT</name>
<dbReference type="Proteomes" id="UP000697995">
    <property type="component" value="Unassembled WGS sequence"/>
</dbReference>
<dbReference type="Gene3D" id="3.40.190.10">
    <property type="entry name" value="Periplasmic binding protein-like II"/>
    <property type="match status" value="1"/>
</dbReference>
<evidence type="ECO:0000313" key="3">
    <source>
        <dbReference type="EMBL" id="MBK1659844.1"/>
    </source>
</evidence>
<reference evidence="3 4" key="1">
    <citation type="journal article" date="2020" name="Microorganisms">
        <title>Osmotic Adaptation and Compatible Solute Biosynthesis of Phototrophic Bacteria as Revealed from Genome Analyses.</title>
        <authorList>
            <person name="Imhoff J.F."/>
            <person name="Rahn T."/>
            <person name="Kunzel S."/>
            <person name="Keller A."/>
            <person name="Neulinger S.C."/>
        </authorList>
    </citation>
    <scope>NUCLEOTIDE SEQUENCE [LARGE SCALE GENOMIC DNA]</scope>
    <source>
        <strain evidence="3 4">DSM 15382</strain>
    </source>
</reference>
<dbReference type="InterPro" id="IPR042100">
    <property type="entry name" value="Bug_dom1"/>
</dbReference>
<dbReference type="PANTHER" id="PTHR42928:SF5">
    <property type="entry name" value="BLR1237 PROTEIN"/>
    <property type="match status" value="1"/>
</dbReference>
<feature type="region of interest" description="Disordered" evidence="2">
    <location>
        <begin position="1"/>
        <end position="29"/>
    </location>
</feature>
<dbReference type="PANTHER" id="PTHR42928">
    <property type="entry name" value="TRICARBOXYLATE-BINDING PROTEIN"/>
    <property type="match status" value="1"/>
</dbReference>
<protein>
    <recommendedName>
        <fullName evidence="5">Tripartite-type tricarboxylate transporter, receptor component TctC</fullName>
    </recommendedName>
</protein>
<gene>
    <name evidence="3" type="ORF">CKO45_16555</name>
</gene>
<evidence type="ECO:0000256" key="1">
    <source>
        <dbReference type="ARBA" id="ARBA00006987"/>
    </source>
</evidence>
<keyword evidence="4" id="KW-1185">Reference proteome</keyword>
<evidence type="ECO:0008006" key="5">
    <source>
        <dbReference type="Google" id="ProtNLM"/>
    </source>
</evidence>
<proteinExistence type="inferred from homology"/>
<dbReference type="EMBL" id="NRSG01000128">
    <property type="protein sequence ID" value="MBK1659844.1"/>
    <property type="molecule type" value="Genomic_DNA"/>
</dbReference>
<dbReference type="PIRSF" id="PIRSF017082">
    <property type="entry name" value="YflP"/>
    <property type="match status" value="1"/>
</dbReference>
<evidence type="ECO:0000313" key="4">
    <source>
        <dbReference type="Proteomes" id="UP000697995"/>
    </source>
</evidence>
<evidence type="ECO:0000256" key="2">
    <source>
        <dbReference type="SAM" id="MobiDB-lite"/>
    </source>
</evidence>
<dbReference type="CDD" id="cd07012">
    <property type="entry name" value="PBP2_Bug_TTT"/>
    <property type="match status" value="1"/>
</dbReference>
<comment type="similarity">
    <text evidence="1">Belongs to the UPF0065 (bug) family.</text>
</comment>
<accession>A0ABS1CZG9</accession>
<dbReference type="InterPro" id="IPR005064">
    <property type="entry name" value="BUG"/>
</dbReference>
<dbReference type="Gene3D" id="3.40.190.150">
    <property type="entry name" value="Bordetella uptake gene, domain 1"/>
    <property type="match status" value="1"/>
</dbReference>
<organism evidence="3 4">
    <name type="scientific">Paracraurococcus ruber</name>
    <dbReference type="NCBI Taxonomy" id="77675"/>
    <lineage>
        <taxon>Bacteria</taxon>
        <taxon>Pseudomonadati</taxon>
        <taxon>Pseudomonadota</taxon>
        <taxon>Alphaproteobacteria</taxon>
        <taxon>Acetobacterales</taxon>
        <taxon>Roseomonadaceae</taxon>
        <taxon>Paracraurococcus</taxon>
    </lineage>
</organism>
<sequence length="360" mass="38464">MRTTQASPASVEEQPGHARSVATEEMDRMTSTRLRRGALLGGAAALAAAPILPRAGRAQAGWPDRPVRLIVGFSAGGPTDTVARLAAQGFADILGQPCPVENRTGAAGNIATEAVARATPDGHTLLVANVGQIVINPHTYDRLPVDPMRDLVPVALMTMTGLLIAVHPSFGVATHAELVAKLKREPDQHKYATSGAGGISHVVQELWRRRIGAEITPVHYRGAAAMTPEMLRGMPPMGLDTIIQFEQHIRAGTLRGMVYIAEKRTPMLPNVPTSAEVGLDGFIYDNWFGLFAPRGTPQPVIDRLVDANRRALAVPNVIERLAAGGMECVPGTPDQLRIRCEREFKAYGDAIRAGGIRADG</sequence>